<evidence type="ECO:0000313" key="2">
    <source>
        <dbReference type="EMBL" id="MCL6270932.1"/>
    </source>
</evidence>
<dbReference type="EMBL" id="JAMFLX010000018">
    <property type="protein sequence ID" value="MCL6270932.1"/>
    <property type="molecule type" value="Genomic_DNA"/>
</dbReference>
<name>A0ABT0PHR8_9GAMM</name>
<evidence type="ECO:0000256" key="1">
    <source>
        <dbReference type="SAM" id="MobiDB-lite"/>
    </source>
</evidence>
<reference evidence="2 3" key="1">
    <citation type="submission" date="2022-05" db="EMBL/GenBank/DDBJ databases">
        <authorList>
            <person name="Park J.-S."/>
        </authorList>
    </citation>
    <scope>NUCLEOTIDE SEQUENCE [LARGE SCALE GENOMIC DNA]</scope>
    <source>
        <strain evidence="2 3">2012CJ34-2</strain>
    </source>
</reference>
<accession>A0ABT0PHR8</accession>
<proteinExistence type="predicted"/>
<feature type="region of interest" description="Disordered" evidence="1">
    <location>
        <begin position="51"/>
        <end position="70"/>
    </location>
</feature>
<gene>
    <name evidence="2" type="ORF">M3P05_13460</name>
</gene>
<dbReference type="RefSeq" id="WP_249700242.1">
    <property type="nucleotide sequence ID" value="NZ_JAMFLX010000018.1"/>
</dbReference>
<evidence type="ECO:0000313" key="3">
    <source>
        <dbReference type="Proteomes" id="UP001203338"/>
    </source>
</evidence>
<dbReference type="Proteomes" id="UP001203338">
    <property type="component" value="Unassembled WGS sequence"/>
</dbReference>
<feature type="compositionally biased region" description="Polar residues" evidence="1">
    <location>
        <begin position="61"/>
        <end position="70"/>
    </location>
</feature>
<keyword evidence="3" id="KW-1185">Reference proteome</keyword>
<sequence>MPAPASTSPTSAITAGISSDKASNPEITVVGTIGKMGRREVSQLNPSQLTTGLLGAGQKSMPLNQRHASSITSPVGLSLTDQSNLTALSNMEPLQICQGILSIEGFDELRALSQLLINTSHRDNADISKIISYQLTQLENQTDVD</sequence>
<organism evidence="2 3">
    <name type="scientific">Parendozoicomonas callyspongiae</name>
    <dbReference type="NCBI Taxonomy" id="2942213"/>
    <lineage>
        <taxon>Bacteria</taxon>
        <taxon>Pseudomonadati</taxon>
        <taxon>Pseudomonadota</taxon>
        <taxon>Gammaproteobacteria</taxon>
        <taxon>Oceanospirillales</taxon>
        <taxon>Endozoicomonadaceae</taxon>
        <taxon>Parendozoicomonas</taxon>
    </lineage>
</organism>
<protein>
    <submittedName>
        <fullName evidence="2">Uncharacterized protein</fullName>
    </submittedName>
</protein>
<comment type="caution">
    <text evidence="2">The sequence shown here is derived from an EMBL/GenBank/DDBJ whole genome shotgun (WGS) entry which is preliminary data.</text>
</comment>